<keyword evidence="3" id="KW-1185">Reference proteome</keyword>
<feature type="region of interest" description="Disordered" evidence="1">
    <location>
        <begin position="1"/>
        <end position="35"/>
    </location>
</feature>
<proteinExistence type="predicted"/>
<evidence type="ECO:0000313" key="2">
    <source>
        <dbReference type="EMBL" id="KAF9579432.1"/>
    </source>
</evidence>
<comment type="caution">
    <text evidence="2">The sequence shown here is derived from an EMBL/GenBank/DDBJ whole genome shotgun (WGS) entry which is preliminary data.</text>
</comment>
<dbReference type="EMBL" id="JAABOA010002759">
    <property type="protein sequence ID" value="KAF9579432.1"/>
    <property type="molecule type" value="Genomic_DNA"/>
</dbReference>
<evidence type="ECO:0000313" key="3">
    <source>
        <dbReference type="Proteomes" id="UP000780801"/>
    </source>
</evidence>
<evidence type="ECO:0000256" key="1">
    <source>
        <dbReference type="SAM" id="MobiDB-lite"/>
    </source>
</evidence>
<gene>
    <name evidence="2" type="ORF">BGW38_004301</name>
</gene>
<name>A0A9P6KC91_9FUNG</name>
<organism evidence="2 3">
    <name type="scientific">Lunasporangiospora selenospora</name>
    <dbReference type="NCBI Taxonomy" id="979761"/>
    <lineage>
        <taxon>Eukaryota</taxon>
        <taxon>Fungi</taxon>
        <taxon>Fungi incertae sedis</taxon>
        <taxon>Mucoromycota</taxon>
        <taxon>Mortierellomycotina</taxon>
        <taxon>Mortierellomycetes</taxon>
        <taxon>Mortierellales</taxon>
        <taxon>Mortierellaceae</taxon>
        <taxon>Lunasporangiospora</taxon>
    </lineage>
</organism>
<dbReference type="Proteomes" id="UP000780801">
    <property type="component" value="Unassembled WGS sequence"/>
</dbReference>
<feature type="non-terminal residue" evidence="2">
    <location>
        <position position="65"/>
    </location>
</feature>
<sequence>MSAIGQGYPSTSALPQRIPCRSQPSAIKPPSTRVNPPVARWPIGLNQLASIALDDDSDLDRSFTD</sequence>
<accession>A0A9P6KC91</accession>
<protein>
    <submittedName>
        <fullName evidence="2">Uncharacterized protein</fullName>
    </submittedName>
</protein>
<reference evidence="2" key="1">
    <citation type="journal article" date="2020" name="Fungal Divers.">
        <title>Resolving the Mortierellaceae phylogeny through synthesis of multi-gene phylogenetics and phylogenomics.</title>
        <authorList>
            <person name="Vandepol N."/>
            <person name="Liber J."/>
            <person name="Desiro A."/>
            <person name="Na H."/>
            <person name="Kennedy M."/>
            <person name="Barry K."/>
            <person name="Grigoriev I.V."/>
            <person name="Miller A.N."/>
            <person name="O'Donnell K."/>
            <person name="Stajich J.E."/>
            <person name="Bonito G."/>
        </authorList>
    </citation>
    <scope>NUCLEOTIDE SEQUENCE</scope>
    <source>
        <strain evidence="2">KOD1015</strain>
    </source>
</reference>
<dbReference type="AlphaFoldDB" id="A0A9P6KC91"/>